<feature type="chain" id="PRO_5038802823" description="EF-hand domain-containing protein" evidence="1">
    <location>
        <begin position="24"/>
        <end position="133"/>
    </location>
</feature>
<evidence type="ECO:0000313" key="3">
    <source>
        <dbReference type="Proteomes" id="UP000828390"/>
    </source>
</evidence>
<gene>
    <name evidence="2" type="ORF">DPMN_182772</name>
</gene>
<feature type="signal peptide" evidence="1">
    <location>
        <begin position="1"/>
        <end position="23"/>
    </location>
</feature>
<comment type="caution">
    <text evidence="2">The sequence shown here is derived from an EMBL/GenBank/DDBJ whole genome shotgun (WGS) entry which is preliminary data.</text>
</comment>
<evidence type="ECO:0008006" key="4">
    <source>
        <dbReference type="Google" id="ProtNLM"/>
    </source>
</evidence>
<proteinExistence type="predicted"/>
<keyword evidence="1" id="KW-0732">Signal</keyword>
<protein>
    <recommendedName>
        <fullName evidence="4">EF-hand domain-containing protein</fullName>
    </recommendedName>
</protein>
<dbReference type="Proteomes" id="UP000828390">
    <property type="component" value="Unassembled WGS sequence"/>
</dbReference>
<sequence length="133" mass="15672">MVGLSRTTFYMVVCAIVLAVATADNIKINDAPKEVRLDKIQEEMEELEDQFPHKTQVHHFARHGLCNHMPGKLKFYKALQNHFHSISDHMKINFIMDICARKDEMLDHWVKEIFDRDGDGYISHFEKELYDHN</sequence>
<reference evidence="2" key="1">
    <citation type="journal article" date="2019" name="bioRxiv">
        <title>The Genome of the Zebra Mussel, Dreissena polymorpha: A Resource for Invasive Species Research.</title>
        <authorList>
            <person name="McCartney M.A."/>
            <person name="Auch B."/>
            <person name="Kono T."/>
            <person name="Mallez S."/>
            <person name="Zhang Y."/>
            <person name="Obille A."/>
            <person name="Becker A."/>
            <person name="Abrahante J.E."/>
            <person name="Garbe J."/>
            <person name="Badalamenti J.P."/>
            <person name="Herman A."/>
            <person name="Mangelson H."/>
            <person name="Liachko I."/>
            <person name="Sullivan S."/>
            <person name="Sone E.D."/>
            <person name="Koren S."/>
            <person name="Silverstein K.A.T."/>
            <person name="Beckman K.B."/>
            <person name="Gohl D.M."/>
        </authorList>
    </citation>
    <scope>NUCLEOTIDE SEQUENCE</scope>
    <source>
        <strain evidence="2">Duluth1</strain>
        <tissue evidence="2">Whole animal</tissue>
    </source>
</reference>
<accession>A0A9D4I2Y8</accession>
<evidence type="ECO:0000256" key="1">
    <source>
        <dbReference type="SAM" id="SignalP"/>
    </source>
</evidence>
<name>A0A9D4I2Y8_DREPO</name>
<organism evidence="2 3">
    <name type="scientific">Dreissena polymorpha</name>
    <name type="common">Zebra mussel</name>
    <name type="synonym">Mytilus polymorpha</name>
    <dbReference type="NCBI Taxonomy" id="45954"/>
    <lineage>
        <taxon>Eukaryota</taxon>
        <taxon>Metazoa</taxon>
        <taxon>Spiralia</taxon>
        <taxon>Lophotrochozoa</taxon>
        <taxon>Mollusca</taxon>
        <taxon>Bivalvia</taxon>
        <taxon>Autobranchia</taxon>
        <taxon>Heteroconchia</taxon>
        <taxon>Euheterodonta</taxon>
        <taxon>Imparidentia</taxon>
        <taxon>Neoheterodontei</taxon>
        <taxon>Myida</taxon>
        <taxon>Dreissenoidea</taxon>
        <taxon>Dreissenidae</taxon>
        <taxon>Dreissena</taxon>
    </lineage>
</organism>
<reference evidence="2" key="2">
    <citation type="submission" date="2020-11" db="EMBL/GenBank/DDBJ databases">
        <authorList>
            <person name="McCartney M.A."/>
            <person name="Auch B."/>
            <person name="Kono T."/>
            <person name="Mallez S."/>
            <person name="Becker A."/>
            <person name="Gohl D.M."/>
            <person name="Silverstein K.A.T."/>
            <person name="Koren S."/>
            <person name="Bechman K.B."/>
            <person name="Herman A."/>
            <person name="Abrahante J.E."/>
            <person name="Garbe J."/>
        </authorList>
    </citation>
    <scope>NUCLEOTIDE SEQUENCE</scope>
    <source>
        <strain evidence="2">Duluth1</strain>
        <tissue evidence="2">Whole animal</tissue>
    </source>
</reference>
<dbReference type="EMBL" id="JAIWYP010000010">
    <property type="protein sequence ID" value="KAH3748331.1"/>
    <property type="molecule type" value="Genomic_DNA"/>
</dbReference>
<evidence type="ECO:0000313" key="2">
    <source>
        <dbReference type="EMBL" id="KAH3748331.1"/>
    </source>
</evidence>
<keyword evidence="3" id="KW-1185">Reference proteome</keyword>
<dbReference type="OrthoDB" id="6103272at2759"/>
<dbReference type="AlphaFoldDB" id="A0A9D4I2Y8"/>